<keyword evidence="15" id="KW-1185">Reference proteome</keyword>
<evidence type="ECO:0000256" key="5">
    <source>
        <dbReference type="ARBA" id="ARBA00022771"/>
    </source>
</evidence>
<sequence length="888" mass="99616">MDAAALLDQFTHNLANIPDEAQYTLSQLQEKDVEYEKVLSQIHTADSQLFKYIKQHGSLVRHPKEDALTEEITKSLEQARKIQTEKILLANTALLNITKHATKFDADIKRLIDSGAIEHWDVIDDDIDMVDFIPTHAAASISVGSPSSFDTATPPVSGKLLDELNGITKKLNNSSIETKVQRPMKKSSREKTPTTTPSADESTASTKELTPGRRRDVAAGTIIKGLNRRMMGNRVGLGNMNENGGTGGDDDELYCFCQQVSYGAMVACDNPSCKYEWFHYDCVGLKEPPVGVWYCPECPLNLQNLIDDPTSLFTHKASDEQTFDYENLLLSLKEIVDPVIKSSGDCVLDEIYIDGLDATQVWGQAKLVFDGVERGLWSDLQNLKAEGDYKEDSDEENDEEDSEEDSEEVPFGEMNGNVMAEEEDSEEEEEAGDNDGSETDQEEAEALAARGEALEEEDEEEESNDEEVEEDNKNHKSEDFGLNDEFFNLDDYKRQVLALEDADDFNDDADGEDVDLFADLSDDNDDDEMYTYNDFFDPQSAGSKGHPTQSKDQKKKGKSKGKGNGKGKKGELKEEDYDAAYDLAQADLYGDEGEEDAEEESDGEEEDSGRVKAKTKARGSGHGQQDESKLSTFEKQQREIQKQIAELEAESIAEKKWTMKGEVSGRQRDSDTLLEEELEFDRTAKPVPVITQDVTESIEEIIKRRIVSQEFDEVPKRIISELNNFKPSKRMDVSEEKSSKSLAELYEDEYTHKTGDEDANEALKSAHDEISEMFKDVTYQLDSLYSSHFVPRPKEKLLDVRVQTSTIAMEDAQPLTMATGATLAPQEVYKTATKVGKDEVVLRSGVVMAKAELEGDDRQRLHRAKKRKQHMQSKDESQKKKKVETPQL</sequence>
<evidence type="ECO:0000256" key="8">
    <source>
        <dbReference type="ARBA" id="ARBA00023274"/>
    </source>
</evidence>
<dbReference type="PANTHER" id="PTHR17039">
    <property type="entry name" value="U3 SMALL NUCLEOLAR RIBONUCLEOPROTEIN PROTEIN MPP10"/>
    <property type="match status" value="1"/>
</dbReference>
<dbReference type="Gene3D" id="6.10.140.1740">
    <property type="match status" value="1"/>
</dbReference>
<dbReference type="STRING" id="763406.A0A1E3NUD9"/>
<keyword evidence="11" id="KW-0156">Chromatin regulator</keyword>
<dbReference type="SMART" id="SM01408">
    <property type="entry name" value="ING"/>
    <property type="match status" value="1"/>
</dbReference>
<dbReference type="PANTHER" id="PTHR17039:SF0">
    <property type="entry name" value="U3 SMALL NUCLEOLAR RIBONUCLEOPROTEIN PROTEIN MPP10"/>
    <property type="match status" value="1"/>
</dbReference>
<evidence type="ECO:0000256" key="7">
    <source>
        <dbReference type="ARBA" id="ARBA00023242"/>
    </source>
</evidence>
<dbReference type="InterPro" id="IPR011011">
    <property type="entry name" value="Znf_FYVE_PHD"/>
</dbReference>
<dbReference type="GO" id="GO:0005732">
    <property type="term" value="C:sno(s)RNA-containing ribonucleoprotein complex"/>
    <property type="evidence" value="ECO:0007669"/>
    <property type="project" value="InterPro"/>
</dbReference>
<reference evidence="14 15" key="1">
    <citation type="journal article" date="2016" name="Proc. Natl. Acad. Sci. U.S.A.">
        <title>Comparative genomics of biotechnologically important yeasts.</title>
        <authorList>
            <person name="Riley R."/>
            <person name="Haridas S."/>
            <person name="Wolfe K.H."/>
            <person name="Lopes M.R."/>
            <person name="Hittinger C.T."/>
            <person name="Goeker M."/>
            <person name="Salamov A.A."/>
            <person name="Wisecaver J.H."/>
            <person name="Long T.M."/>
            <person name="Calvey C.H."/>
            <person name="Aerts A.L."/>
            <person name="Barry K.W."/>
            <person name="Choi C."/>
            <person name="Clum A."/>
            <person name="Coughlan A.Y."/>
            <person name="Deshpande S."/>
            <person name="Douglass A.P."/>
            <person name="Hanson S.J."/>
            <person name="Klenk H.-P."/>
            <person name="LaButti K.M."/>
            <person name="Lapidus A."/>
            <person name="Lindquist E.A."/>
            <person name="Lipzen A.M."/>
            <person name="Meier-Kolthoff J.P."/>
            <person name="Ohm R.A."/>
            <person name="Otillar R.P."/>
            <person name="Pangilinan J.L."/>
            <person name="Peng Y."/>
            <person name="Rokas A."/>
            <person name="Rosa C.A."/>
            <person name="Scheuner C."/>
            <person name="Sibirny A.A."/>
            <person name="Slot J.C."/>
            <person name="Stielow J.B."/>
            <person name="Sun H."/>
            <person name="Kurtzman C.P."/>
            <person name="Blackwell M."/>
            <person name="Grigoriev I.V."/>
            <person name="Jeffries T.W."/>
        </authorList>
    </citation>
    <scope>NUCLEOTIDE SEQUENCE [LARGE SCALE GENOMIC DNA]</scope>
    <source>
        <strain evidence="14 15">NRRL Y-2026</strain>
    </source>
</reference>
<feature type="region of interest" description="Disordered" evidence="12">
    <location>
        <begin position="853"/>
        <end position="888"/>
    </location>
</feature>
<evidence type="ECO:0000256" key="1">
    <source>
        <dbReference type="ARBA" id="ARBA00004604"/>
    </source>
</evidence>
<evidence type="ECO:0000313" key="14">
    <source>
        <dbReference type="EMBL" id="ODQ49193.1"/>
    </source>
</evidence>
<dbReference type="GO" id="GO:0008270">
    <property type="term" value="F:zinc ion binding"/>
    <property type="evidence" value="ECO:0007669"/>
    <property type="project" value="UniProtKB-KW"/>
</dbReference>
<name>A0A1E3NUD9_9ASCO</name>
<dbReference type="Pfam" id="PF12998">
    <property type="entry name" value="ING"/>
    <property type="match status" value="1"/>
</dbReference>
<evidence type="ECO:0000256" key="3">
    <source>
        <dbReference type="ARBA" id="ARBA00022552"/>
    </source>
</evidence>
<evidence type="ECO:0000256" key="12">
    <source>
        <dbReference type="SAM" id="MobiDB-lite"/>
    </source>
</evidence>
<dbReference type="PROSITE" id="PS50016">
    <property type="entry name" value="ZF_PHD_2"/>
    <property type="match status" value="1"/>
</dbReference>
<dbReference type="Gene3D" id="3.30.40.10">
    <property type="entry name" value="Zinc/RING finger domain, C3HC4 (zinc finger)"/>
    <property type="match status" value="1"/>
</dbReference>
<accession>A0A1E3NUD9</accession>
<dbReference type="Proteomes" id="UP000094455">
    <property type="component" value="Unassembled WGS sequence"/>
</dbReference>
<evidence type="ECO:0000259" key="13">
    <source>
        <dbReference type="PROSITE" id="PS50016"/>
    </source>
</evidence>
<dbReference type="SMART" id="SM00249">
    <property type="entry name" value="PHD"/>
    <property type="match status" value="1"/>
</dbReference>
<gene>
    <name evidence="14" type="ORF">PICMEDRAFT_70752</name>
</gene>
<dbReference type="OrthoDB" id="445326at2759"/>
<keyword evidence="2" id="KW-0690">Ribosome biogenesis</keyword>
<dbReference type="CDD" id="cd15505">
    <property type="entry name" value="PHD_ING"/>
    <property type="match status" value="1"/>
</dbReference>
<comment type="subunit">
    <text evidence="11">Component of an histone acetyltransferase complex. Interacts with H3K4me3 and to a lesser extent with H3K4me2.</text>
</comment>
<organism evidence="14 15">
    <name type="scientific">Pichia membranifaciens NRRL Y-2026</name>
    <dbReference type="NCBI Taxonomy" id="763406"/>
    <lineage>
        <taxon>Eukaryota</taxon>
        <taxon>Fungi</taxon>
        <taxon>Dikarya</taxon>
        <taxon>Ascomycota</taxon>
        <taxon>Saccharomycotina</taxon>
        <taxon>Pichiomycetes</taxon>
        <taxon>Pichiales</taxon>
        <taxon>Pichiaceae</taxon>
        <taxon>Pichia</taxon>
    </lineage>
</organism>
<dbReference type="InterPro" id="IPR012173">
    <property type="entry name" value="Mpp10"/>
</dbReference>
<feature type="compositionally biased region" description="Acidic residues" evidence="12">
    <location>
        <begin position="589"/>
        <end position="607"/>
    </location>
</feature>
<feature type="region of interest" description="Disordered" evidence="12">
    <location>
        <begin position="502"/>
        <end position="637"/>
    </location>
</feature>
<feature type="compositionally biased region" description="Acidic residues" evidence="12">
    <location>
        <begin position="420"/>
        <end position="445"/>
    </location>
</feature>
<feature type="region of interest" description="Disordered" evidence="12">
    <location>
        <begin position="172"/>
        <end position="212"/>
    </location>
</feature>
<dbReference type="SUPFAM" id="SSF57903">
    <property type="entry name" value="FYVE/PHD zinc finger"/>
    <property type="match status" value="1"/>
</dbReference>
<comment type="function">
    <text evidence="11">Component of an histone acetyltransferase complex.</text>
</comment>
<proteinExistence type="inferred from homology"/>
<dbReference type="GO" id="GO:0006325">
    <property type="term" value="P:chromatin organization"/>
    <property type="evidence" value="ECO:0007669"/>
    <property type="project" value="UniProtKB-KW"/>
</dbReference>
<evidence type="ECO:0000256" key="10">
    <source>
        <dbReference type="PROSITE-ProRule" id="PRU00146"/>
    </source>
</evidence>
<feature type="domain" description="PHD-type" evidence="13">
    <location>
        <begin position="252"/>
        <end position="301"/>
    </location>
</feature>
<dbReference type="AlphaFoldDB" id="A0A1E3NUD9"/>
<dbReference type="InterPro" id="IPR013083">
    <property type="entry name" value="Znf_RING/FYVE/PHD"/>
</dbReference>
<dbReference type="GO" id="GO:0006364">
    <property type="term" value="P:rRNA processing"/>
    <property type="evidence" value="ECO:0007669"/>
    <property type="project" value="UniProtKB-KW"/>
</dbReference>
<evidence type="ECO:0000256" key="4">
    <source>
        <dbReference type="ARBA" id="ARBA00022723"/>
    </source>
</evidence>
<keyword evidence="3" id="KW-0698">rRNA processing</keyword>
<comment type="similarity">
    <text evidence="9">Belongs to the MPP10 family.</text>
</comment>
<feature type="compositionally biased region" description="Basic residues" evidence="12">
    <location>
        <begin position="860"/>
        <end position="871"/>
    </location>
</feature>
<comment type="similarity">
    <text evidence="11">Belongs to the ING family.</text>
</comment>
<dbReference type="GO" id="GO:0032040">
    <property type="term" value="C:small-subunit processome"/>
    <property type="evidence" value="ECO:0007669"/>
    <property type="project" value="TreeGrafter"/>
</dbReference>
<feature type="compositionally biased region" description="Acidic residues" evidence="12">
    <location>
        <begin position="391"/>
        <end position="410"/>
    </location>
</feature>
<dbReference type="InterPro" id="IPR001965">
    <property type="entry name" value="Znf_PHD"/>
</dbReference>
<dbReference type="EMBL" id="KV454001">
    <property type="protein sequence ID" value="ODQ49193.1"/>
    <property type="molecule type" value="Genomic_DNA"/>
</dbReference>
<feature type="compositionally biased region" description="Polar residues" evidence="12">
    <location>
        <begin position="193"/>
        <end position="208"/>
    </location>
</feature>
<evidence type="ECO:0000256" key="11">
    <source>
        <dbReference type="RuleBase" id="RU361213"/>
    </source>
</evidence>
<dbReference type="GO" id="GO:0034457">
    <property type="term" value="C:Mpp10 complex"/>
    <property type="evidence" value="ECO:0007669"/>
    <property type="project" value="InterPro"/>
</dbReference>
<evidence type="ECO:0000256" key="6">
    <source>
        <dbReference type="ARBA" id="ARBA00022833"/>
    </source>
</evidence>
<keyword evidence="6 11" id="KW-0862">Zinc</keyword>
<evidence type="ECO:0000256" key="9">
    <source>
        <dbReference type="ARBA" id="ARBA00029455"/>
    </source>
</evidence>
<keyword evidence="8" id="KW-0687">Ribonucleoprotein</keyword>
<dbReference type="Pfam" id="PF04006">
    <property type="entry name" value="Mpp10"/>
    <property type="match status" value="1"/>
</dbReference>
<comment type="domain">
    <text evidence="11">The PHD-type zinc finger mediates the binding to H3K4me3.</text>
</comment>
<protein>
    <recommendedName>
        <fullName evidence="11">Chromatin modification-related protein</fullName>
    </recommendedName>
</protein>
<comment type="subcellular location">
    <subcellularLocation>
        <location evidence="1">Nucleus</location>
        <location evidence="1">Nucleolus</location>
    </subcellularLocation>
</comment>
<feature type="compositionally biased region" description="Polar residues" evidence="12">
    <location>
        <begin position="540"/>
        <end position="550"/>
    </location>
</feature>
<dbReference type="InterPro" id="IPR019786">
    <property type="entry name" value="Zinc_finger_PHD-type_CS"/>
</dbReference>
<dbReference type="GeneID" id="30180415"/>
<dbReference type="PROSITE" id="PS01359">
    <property type="entry name" value="ZF_PHD_1"/>
    <property type="match status" value="1"/>
</dbReference>
<keyword evidence="4 11" id="KW-0479">Metal-binding</keyword>
<feature type="compositionally biased region" description="Basic residues" evidence="12">
    <location>
        <begin position="553"/>
        <end position="567"/>
    </location>
</feature>
<feature type="region of interest" description="Disordered" evidence="12">
    <location>
        <begin position="385"/>
        <end position="484"/>
    </location>
</feature>
<dbReference type="InterPro" id="IPR019787">
    <property type="entry name" value="Znf_PHD-finger"/>
</dbReference>
<dbReference type="CDD" id="cd16858">
    <property type="entry name" value="ING_ING3_Yng2p"/>
    <property type="match status" value="1"/>
</dbReference>
<feature type="compositionally biased region" description="Acidic residues" evidence="12">
    <location>
        <begin position="502"/>
        <end position="529"/>
    </location>
</feature>
<dbReference type="InterPro" id="IPR024610">
    <property type="entry name" value="ING_N_histone-binding"/>
</dbReference>
<keyword evidence="7 11" id="KW-0539">Nucleus</keyword>
<evidence type="ECO:0000256" key="2">
    <source>
        <dbReference type="ARBA" id="ARBA00022517"/>
    </source>
</evidence>
<dbReference type="RefSeq" id="XP_019020306.1">
    <property type="nucleotide sequence ID" value="XM_019163728.1"/>
</dbReference>
<dbReference type="GO" id="GO:0000785">
    <property type="term" value="C:chromatin"/>
    <property type="evidence" value="ECO:0007669"/>
    <property type="project" value="UniProtKB-ARBA"/>
</dbReference>
<feature type="compositionally biased region" description="Acidic residues" evidence="12">
    <location>
        <begin position="454"/>
        <end position="470"/>
    </location>
</feature>
<evidence type="ECO:0000313" key="15">
    <source>
        <dbReference type="Proteomes" id="UP000094455"/>
    </source>
</evidence>
<keyword evidence="5 10" id="KW-0863">Zinc-finger</keyword>